<feature type="compositionally biased region" description="Low complexity" evidence="6">
    <location>
        <begin position="558"/>
        <end position="581"/>
    </location>
</feature>
<dbReference type="PANTHER" id="PTHR13069:SF21">
    <property type="entry name" value="ALKYLATED DNA REPAIR PROTEIN ALKB HOMOLOG 8"/>
    <property type="match status" value="1"/>
</dbReference>
<accession>A0A2P6VDS4</accession>
<dbReference type="InterPro" id="IPR037151">
    <property type="entry name" value="AlkB-like_sf"/>
</dbReference>
<feature type="region of interest" description="Disordered" evidence="6">
    <location>
        <begin position="349"/>
        <end position="382"/>
    </location>
</feature>
<dbReference type="EMBL" id="LHPF02000011">
    <property type="protein sequence ID" value="PSC72219.1"/>
    <property type="molecule type" value="Genomic_DNA"/>
</dbReference>
<evidence type="ECO:0000256" key="1">
    <source>
        <dbReference type="ARBA" id="ARBA00007879"/>
    </source>
</evidence>
<organism evidence="8 9">
    <name type="scientific">Micractinium conductrix</name>
    <dbReference type="NCBI Taxonomy" id="554055"/>
    <lineage>
        <taxon>Eukaryota</taxon>
        <taxon>Viridiplantae</taxon>
        <taxon>Chlorophyta</taxon>
        <taxon>core chlorophytes</taxon>
        <taxon>Trebouxiophyceae</taxon>
        <taxon>Chlorellales</taxon>
        <taxon>Chlorellaceae</taxon>
        <taxon>Chlorella clade</taxon>
        <taxon>Micractinium</taxon>
    </lineage>
</organism>
<dbReference type="Proteomes" id="UP000239649">
    <property type="component" value="Unassembled WGS sequence"/>
</dbReference>
<dbReference type="GO" id="GO:0005737">
    <property type="term" value="C:cytoplasm"/>
    <property type="evidence" value="ECO:0007669"/>
    <property type="project" value="TreeGrafter"/>
</dbReference>
<dbReference type="Gene3D" id="3.40.50.150">
    <property type="entry name" value="Vaccinia Virus protein VP39"/>
    <property type="match status" value="1"/>
</dbReference>
<comment type="caution">
    <text evidence="8">The sequence shown here is derived from an EMBL/GenBank/DDBJ whole genome shotgun (WGS) entry which is preliminary data.</text>
</comment>
<feature type="domain" description="Fe2OG dioxygenase" evidence="7">
    <location>
        <begin position="201"/>
        <end position="310"/>
    </location>
</feature>
<feature type="compositionally biased region" description="Low complexity" evidence="6">
    <location>
        <begin position="349"/>
        <end position="377"/>
    </location>
</feature>
<dbReference type="GO" id="GO:0106335">
    <property type="term" value="F:tRNA (5-carboxymethyluridine(34)-5-O)-methyltransferase activity"/>
    <property type="evidence" value="ECO:0007669"/>
    <property type="project" value="TreeGrafter"/>
</dbReference>
<dbReference type="Pfam" id="PF13532">
    <property type="entry name" value="2OG-FeII_Oxy_2"/>
    <property type="match status" value="1"/>
</dbReference>
<dbReference type="GO" id="GO:0005634">
    <property type="term" value="C:nucleus"/>
    <property type="evidence" value="ECO:0007669"/>
    <property type="project" value="TreeGrafter"/>
</dbReference>
<dbReference type="InterPro" id="IPR005123">
    <property type="entry name" value="Oxoglu/Fe-dep_dioxygenase_dom"/>
</dbReference>
<dbReference type="GO" id="GO:0008757">
    <property type="term" value="F:S-adenosylmethionine-dependent methyltransferase activity"/>
    <property type="evidence" value="ECO:0007669"/>
    <property type="project" value="InterPro"/>
</dbReference>
<evidence type="ECO:0000313" key="8">
    <source>
        <dbReference type="EMBL" id="PSC72219.1"/>
    </source>
</evidence>
<protein>
    <submittedName>
        <fullName evidence="8">Alkylated DNA repair alkB-like protein 8</fullName>
    </submittedName>
</protein>
<feature type="compositionally biased region" description="Low complexity" evidence="6">
    <location>
        <begin position="588"/>
        <end position="603"/>
    </location>
</feature>
<dbReference type="InterPro" id="IPR027450">
    <property type="entry name" value="AlkB-like"/>
</dbReference>
<evidence type="ECO:0000256" key="4">
    <source>
        <dbReference type="ARBA" id="ARBA00022833"/>
    </source>
</evidence>
<keyword evidence="5" id="KW-0694">RNA-binding</keyword>
<dbReference type="GO" id="GO:0002098">
    <property type="term" value="P:tRNA wobble uridine modification"/>
    <property type="evidence" value="ECO:0007669"/>
    <property type="project" value="TreeGrafter"/>
</dbReference>
<dbReference type="Pfam" id="PF08241">
    <property type="entry name" value="Methyltransf_11"/>
    <property type="match status" value="1"/>
</dbReference>
<dbReference type="InterPro" id="IPR029063">
    <property type="entry name" value="SAM-dependent_MTases_sf"/>
</dbReference>
<dbReference type="SUPFAM" id="SSF51197">
    <property type="entry name" value="Clavaminate synthase-like"/>
    <property type="match status" value="1"/>
</dbReference>
<dbReference type="PROSITE" id="PS51471">
    <property type="entry name" value="FE2OG_OXY"/>
    <property type="match status" value="1"/>
</dbReference>
<dbReference type="InterPro" id="IPR035979">
    <property type="entry name" value="RBD_domain_sf"/>
</dbReference>
<dbReference type="SUPFAM" id="SSF53335">
    <property type="entry name" value="S-adenosyl-L-methionine-dependent methyltransferases"/>
    <property type="match status" value="1"/>
</dbReference>
<dbReference type="GO" id="GO:0030488">
    <property type="term" value="P:tRNA methylation"/>
    <property type="evidence" value="ECO:0007669"/>
    <property type="project" value="TreeGrafter"/>
</dbReference>
<comment type="similarity">
    <text evidence="1">Belongs to the alkB family.</text>
</comment>
<evidence type="ECO:0000256" key="6">
    <source>
        <dbReference type="SAM" id="MobiDB-lite"/>
    </source>
</evidence>
<dbReference type="AlphaFoldDB" id="A0A2P6VDS4"/>
<keyword evidence="9" id="KW-1185">Reference proteome</keyword>
<dbReference type="STRING" id="554055.A0A2P6VDS4"/>
<sequence>MARERGGFCRPRGPQPTRHLLLGNVGPTPDAAALADLLAPFNGGHPPHITLPGGALGRTHCFASLSSPEAAAAAKAALHCACCASLGGRPLSLSFAEQRDDAPSDGASASDAPVVAVRTAAECGIPGLALLPGFVSAAEEAALLAEADAASHWQPLARRRVLHFGHVFDYETRGVGEPLHSIPPAARALADRIQGLPAAPAIDQLTVNEYAPGVGISPHVETHSAFTGAIVALSLGGTAAMSFRREGHTPRALFLPPRSLLIMAGEARYAWQHSVPQRKTDLVSPDGGAGEAEAVPRAPRRVSLTFRQVRGFPCDCSFPAYCDSQLAPLAPTRLALARMALKAPEGGVAAAAAGREGPAAEQQQQQGRQEEQQQAQQHSDGDDAVLAAAAAADPALDRQLAALEAQHVHAVYNAIAPHFASTRFAVWPRVRAFLEGLSPGALIADVGCGNGKYFGVRPDVFVLGSDRSEGLALVAARRLAPRPAGKGLRADVAVADGMALPHRPGCCDGVLCIAVLHHIASPARRLALLRQLLRVLRPGGRALVTVWATQQENMRKAAAAARTAARSGGAASLQQQQQQVQQPPPPSAAAASASQQQQQQQPQPLSPTPPSAAPAVDAAKGTVVFRRYYHLFAQGELDALVGQLGPQAALVDSFYDRDNWCCVYERVR</sequence>
<name>A0A2P6VDS4_9CHLO</name>
<reference evidence="8 9" key="1">
    <citation type="journal article" date="2018" name="Plant J.">
        <title>Genome sequences of Chlorella sorokiniana UTEX 1602 and Micractinium conductrix SAG 241.80: implications to maltose excretion by a green alga.</title>
        <authorList>
            <person name="Arriola M.B."/>
            <person name="Velmurugan N."/>
            <person name="Zhang Y."/>
            <person name="Plunkett M.H."/>
            <person name="Hondzo H."/>
            <person name="Barney B.M."/>
        </authorList>
    </citation>
    <scope>NUCLEOTIDE SEQUENCE [LARGE SCALE GENOMIC DNA]</scope>
    <source>
        <strain evidence="8 9">SAG 241.80</strain>
    </source>
</reference>
<dbReference type="Gene3D" id="2.60.120.590">
    <property type="entry name" value="Alpha-ketoglutarate-dependent dioxygenase AlkB-like"/>
    <property type="match status" value="1"/>
</dbReference>
<dbReference type="PANTHER" id="PTHR13069">
    <property type="entry name" value="ALKYLATED DNA REPAIR PROTEIN ALKB HOMOLOG 8"/>
    <property type="match status" value="1"/>
</dbReference>
<dbReference type="GO" id="GO:0000049">
    <property type="term" value="F:tRNA binding"/>
    <property type="evidence" value="ECO:0007669"/>
    <property type="project" value="TreeGrafter"/>
</dbReference>
<proteinExistence type="inferred from homology"/>
<dbReference type="InterPro" id="IPR051422">
    <property type="entry name" value="AlkB_tRNA_MeTrf/Diox"/>
</dbReference>
<evidence type="ECO:0000259" key="7">
    <source>
        <dbReference type="PROSITE" id="PS51471"/>
    </source>
</evidence>
<feature type="region of interest" description="Disordered" evidence="6">
    <location>
        <begin position="558"/>
        <end position="615"/>
    </location>
</feature>
<evidence type="ECO:0000256" key="2">
    <source>
        <dbReference type="ARBA" id="ARBA00022603"/>
    </source>
</evidence>
<evidence type="ECO:0000256" key="5">
    <source>
        <dbReference type="ARBA" id="ARBA00022884"/>
    </source>
</evidence>
<gene>
    <name evidence="8" type="ORF">C2E20_4591</name>
</gene>
<dbReference type="OrthoDB" id="271595at2759"/>
<dbReference type="SUPFAM" id="SSF54928">
    <property type="entry name" value="RNA-binding domain, RBD"/>
    <property type="match status" value="1"/>
</dbReference>
<keyword evidence="3" id="KW-0808">Transferase</keyword>
<keyword evidence="4" id="KW-0862">Zinc</keyword>
<dbReference type="InterPro" id="IPR013216">
    <property type="entry name" value="Methyltransf_11"/>
</dbReference>
<keyword evidence="2" id="KW-0489">Methyltransferase</keyword>
<evidence type="ECO:0000256" key="3">
    <source>
        <dbReference type="ARBA" id="ARBA00022679"/>
    </source>
</evidence>
<dbReference type="CDD" id="cd02440">
    <property type="entry name" value="AdoMet_MTases"/>
    <property type="match status" value="1"/>
</dbReference>
<evidence type="ECO:0000313" key="9">
    <source>
        <dbReference type="Proteomes" id="UP000239649"/>
    </source>
</evidence>